<name>A0A9W9ZHM2_9CNID</name>
<evidence type="ECO:0000256" key="4">
    <source>
        <dbReference type="SAM" id="Phobius"/>
    </source>
</evidence>
<organism evidence="5 6">
    <name type="scientific">Desmophyllum pertusum</name>
    <dbReference type="NCBI Taxonomy" id="174260"/>
    <lineage>
        <taxon>Eukaryota</taxon>
        <taxon>Metazoa</taxon>
        <taxon>Cnidaria</taxon>
        <taxon>Anthozoa</taxon>
        <taxon>Hexacorallia</taxon>
        <taxon>Scleractinia</taxon>
        <taxon>Caryophylliina</taxon>
        <taxon>Caryophylliidae</taxon>
        <taxon>Desmophyllum</taxon>
    </lineage>
</organism>
<dbReference type="SUPFAM" id="SSF81321">
    <property type="entry name" value="Family A G protein-coupled receptor-like"/>
    <property type="match status" value="1"/>
</dbReference>
<evidence type="ECO:0008006" key="7">
    <source>
        <dbReference type="Google" id="ProtNLM"/>
    </source>
</evidence>
<dbReference type="EMBL" id="MU826351">
    <property type="protein sequence ID" value="KAJ7381139.1"/>
    <property type="molecule type" value="Genomic_DNA"/>
</dbReference>
<dbReference type="PANTHER" id="PTHR24241">
    <property type="entry name" value="NEUROPEPTIDE RECEPTOR-RELATED G-PROTEIN COUPLED RECEPTOR"/>
    <property type="match status" value="1"/>
</dbReference>
<feature type="transmembrane region" description="Helical" evidence="4">
    <location>
        <begin position="73"/>
        <end position="93"/>
    </location>
</feature>
<dbReference type="GO" id="GO:0004930">
    <property type="term" value="F:G protein-coupled receptor activity"/>
    <property type="evidence" value="ECO:0007669"/>
    <property type="project" value="TreeGrafter"/>
</dbReference>
<sequence>MATTFVASTLFYAFYRERKLRVSTAMPVLNVCASGLVLGLVSGLFTLIFDVIQINEASDLLHAAKCFVEEFSISVYFQALFVISATRYGLVLCGKKLSRVTVKQATACISVTWIISAVYAGIVSGTLYHDQAYQGRGFLITHPRGVASVQFTFLGFMHFGTLCIYANLVVYFHQKKDNLPPDFYSLESSRRRMAERNIRVSVKNIQMIVLIVATLCTCHLPYLACVTTAMFTGQLSHNVKVCATVIMHCGIFVNIVIYGYLNKRFKRVIRPILYRLINRITNKKTPRKINESLPQNNLSSSRVSFNTTHDSYELTAANLHSCTGDSSPEPLNYINRWALAR</sequence>
<keyword evidence="4" id="KW-0472">Membrane</keyword>
<dbReference type="Gene3D" id="1.20.1070.10">
    <property type="entry name" value="Rhodopsin 7-helix transmembrane proteins"/>
    <property type="match status" value="1"/>
</dbReference>
<comment type="subcellular location">
    <subcellularLocation>
        <location evidence="1">Cell membrane</location>
        <topology evidence="1">Multi-pass membrane protein</topology>
    </subcellularLocation>
</comment>
<keyword evidence="4" id="KW-1133">Transmembrane helix</keyword>
<evidence type="ECO:0000313" key="6">
    <source>
        <dbReference type="Proteomes" id="UP001163046"/>
    </source>
</evidence>
<dbReference type="Proteomes" id="UP001163046">
    <property type="component" value="Unassembled WGS sequence"/>
</dbReference>
<evidence type="ECO:0000256" key="2">
    <source>
        <dbReference type="ARBA" id="ARBA00022475"/>
    </source>
</evidence>
<proteinExistence type="predicted"/>
<feature type="transmembrane region" description="Helical" evidence="4">
    <location>
        <begin position="105"/>
        <end position="128"/>
    </location>
</feature>
<gene>
    <name evidence="5" type="ORF">OS493_004737</name>
</gene>
<feature type="transmembrane region" description="Helical" evidence="4">
    <location>
        <begin position="148"/>
        <end position="172"/>
    </location>
</feature>
<feature type="transmembrane region" description="Helical" evidence="4">
    <location>
        <begin position="208"/>
        <end position="231"/>
    </location>
</feature>
<keyword evidence="2" id="KW-1003">Cell membrane</keyword>
<dbReference type="CDD" id="cd00637">
    <property type="entry name" value="7tm_classA_rhodopsin-like"/>
    <property type="match status" value="1"/>
</dbReference>
<evidence type="ECO:0000256" key="3">
    <source>
        <dbReference type="ARBA" id="ARBA00023170"/>
    </source>
</evidence>
<dbReference type="OrthoDB" id="5964585at2759"/>
<dbReference type="GO" id="GO:0005886">
    <property type="term" value="C:plasma membrane"/>
    <property type="evidence" value="ECO:0007669"/>
    <property type="project" value="UniProtKB-SubCell"/>
</dbReference>
<reference evidence="5" key="1">
    <citation type="submission" date="2023-01" db="EMBL/GenBank/DDBJ databases">
        <title>Genome assembly of the deep-sea coral Lophelia pertusa.</title>
        <authorList>
            <person name="Herrera S."/>
            <person name="Cordes E."/>
        </authorList>
    </citation>
    <scope>NUCLEOTIDE SEQUENCE</scope>
    <source>
        <strain evidence="5">USNM1676648</strain>
        <tissue evidence="5">Polyp</tissue>
    </source>
</reference>
<keyword evidence="4" id="KW-0812">Transmembrane</keyword>
<protein>
    <recommendedName>
        <fullName evidence="7">G-protein coupled receptors family 1 profile domain-containing protein</fullName>
    </recommendedName>
</protein>
<evidence type="ECO:0000256" key="1">
    <source>
        <dbReference type="ARBA" id="ARBA00004651"/>
    </source>
</evidence>
<feature type="transmembrane region" description="Helical" evidence="4">
    <location>
        <begin position="243"/>
        <end position="261"/>
    </location>
</feature>
<keyword evidence="6" id="KW-1185">Reference proteome</keyword>
<dbReference type="AlphaFoldDB" id="A0A9W9ZHM2"/>
<accession>A0A9W9ZHM2</accession>
<keyword evidence="3" id="KW-0675">Receptor</keyword>
<evidence type="ECO:0000313" key="5">
    <source>
        <dbReference type="EMBL" id="KAJ7381139.1"/>
    </source>
</evidence>
<comment type="caution">
    <text evidence="5">The sequence shown here is derived from an EMBL/GenBank/DDBJ whole genome shotgun (WGS) entry which is preliminary data.</text>
</comment>
<feature type="transmembrane region" description="Helical" evidence="4">
    <location>
        <begin position="28"/>
        <end position="53"/>
    </location>
</feature>